<sequence length="196" mass="20779">MWQASSSFVAQTIPPSAAAAAARPRSFPASSARRNANWTASISTEDVAGAAPPFPAPLQTPKSDAISARQYRSLVSSPSTPVRALKDLSLRPSPELGLLSLLFVLSMAIGSVISLAIVSIPAMSAFRRLATSMNDLSKVASEEVPGTLTSLKLSGLEINELTQQLSNLRQKISGSNGKRERGGKPSSSRRRNYPFV</sequence>
<evidence type="ECO:0000256" key="1">
    <source>
        <dbReference type="SAM" id="MobiDB-lite"/>
    </source>
</evidence>
<dbReference type="Proteomes" id="UP001634007">
    <property type="component" value="Unassembled WGS sequence"/>
</dbReference>
<feature type="compositionally biased region" description="Low complexity" evidence="1">
    <location>
        <begin position="15"/>
        <end position="34"/>
    </location>
</feature>
<organism evidence="3 4">
    <name type="scientific">Eucalyptus globulus</name>
    <name type="common">Tasmanian blue gum</name>
    <dbReference type="NCBI Taxonomy" id="34317"/>
    <lineage>
        <taxon>Eukaryota</taxon>
        <taxon>Viridiplantae</taxon>
        <taxon>Streptophyta</taxon>
        <taxon>Embryophyta</taxon>
        <taxon>Tracheophyta</taxon>
        <taxon>Spermatophyta</taxon>
        <taxon>Magnoliopsida</taxon>
        <taxon>eudicotyledons</taxon>
        <taxon>Gunneridae</taxon>
        <taxon>Pentapetalae</taxon>
        <taxon>rosids</taxon>
        <taxon>malvids</taxon>
        <taxon>Myrtales</taxon>
        <taxon>Myrtaceae</taxon>
        <taxon>Myrtoideae</taxon>
        <taxon>Eucalypteae</taxon>
        <taxon>Eucalyptus</taxon>
    </lineage>
</organism>
<evidence type="ECO:0000256" key="2">
    <source>
        <dbReference type="SAM" id="Phobius"/>
    </source>
</evidence>
<proteinExistence type="predicted"/>
<keyword evidence="2" id="KW-0472">Membrane</keyword>
<dbReference type="AlphaFoldDB" id="A0ABD3JNL9"/>
<feature type="transmembrane region" description="Helical" evidence="2">
    <location>
        <begin position="96"/>
        <end position="118"/>
    </location>
</feature>
<evidence type="ECO:0000313" key="4">
    <source>
        <dbReference type="Proteomes" id="UP001634007"/>
    </source>
</evidence>
<keyword evidence="2" id="KW-1133">Transmembrane helix</keyword>
<feature type="compositionally biased region" description="Basic residues" evidence="1">
    <location>
        <begin position="187"/>
        <end position="196"/>
    </location>
</feature>
<dbReference type="EMBL" id="JBJKBG010000008">
    <property type="protein sequence ID" value="KAL3727904.1"/>
    <property type="molecule type" value="Genomic_DNA"/>
</dbReference>
<keyword evidence="4" id="KW-1185">Reference proteome</keyword>
<dbReference type="PANTHER" id="PTHR33825">
    <property type="entry name" value="CHITINASE-LIKE PROTEIN"/>
    <property type="match status" value="1"/>
</dbReference>
<keyword evidence="2" id="KW-0812">Transmembrane</keyword>
<feature type="region of interest" description="Disordered" evidence="1">
    <location>
        <begin position="169"/>
        <end position="196"/>
    </location>
</feature>
<feature type="region of interest" description="Disordered" evidence="1">
    <location>
        <begin position="15"/>
        <end position="35"/>
    </location>
</feature>
<name>A0ABD3JNL9_EUCGL</name>
<accession>A0ABD3JNL9</accession>
<dbReference type="PANTHER" id="PTHR33825:SF4">
    <property type="entry name" value="OS05G0137600 PROTEIN"/>
    <property type="match status" value="1"/>
</dbReference>
<comment type="caution">
    <text evidence="3">The sequence shown here is derived from an EMBL/GenBank/DDBJ whole genome shotgun (WGS) entry which is preliminary data.</text>
</comment>
<protein>
    <submittedName>
        <fullName evidence="3">Uncharacterized protein</fullName>
    </submittedName>
</protein>
<reference evidence="3 4" key="1">
    <citation type="submission" date="2024-11" db="EMBL/GenBank/DDBJ databases">
        <title>Chromosome-level genome assembly of Eucalyptus globulus Labill. provides insights into its genome evolution.</title>
        <authorList>
            <person name="Li X."/>
        </authorList>
    </citation>
    <scope>NUCLEOTIDE SEQUENCE [LARGE SCALE GENOMIC DNA]</scope>
    <source>
        <strain evidence="3">CL2024</strain>
        <tissue evidence="3">Fresh tender leaves</tissue>
    </source>
</reference>
<gene>
    <name evidence="3" type="ORF">ACJRO7_032620</name>
</gene>
<evidence type="ECO:0000313" key="3">
    <source>
        <dbReference type="EMBL" id="KAL3727904.1"/>
    </source>
</evidence>